<dbReference type="AlphaFoldDB" id="A0A221RWX0"/>
<name>A0A221RWX0_LATCU</name>
<organism evidence="4 5">
    <name type="scientific">Latilactobacillus curvatus</name>
    <name type="common">Lactobacillus curvatus</name>
    <dbReference type="NCBI Taxonomy" id="28038"/>
    <lineage>
        <taxon>Bacteria</taxon>
        <taxon>Bacillati</taxon>
        <taxon>Bacillota</taxon>
        <taxon>Bacilli</taxon>
        <taxon>Lactobacillales</taxon>
        <taxon>Lactobacillaceae</taxon>
        <taxon>Latilactobacillus</taxon>
    </lineage>
</organism>
<dbReference type="PANTHER" id="PTHR12526:SF640">
    <property type="entry name" value="COLANIC ACID BIOSYNTHESIS GLYCOSYLTRANSFERASE WCAL-RELATED"/>
    <property type="match status" value="1"/>
</dbReference>
<gene>
    <name evidence="4" type="ORF">DT351_00060</name>
</gene>
<protein>
    <submittedName>
        <fullName evidence="4">Glycosyltransferase</fullName>
    </submittedName>
</protein>
<evidence type="ECO:0000256" key="1">
    <source>
        <dbReference type="ARBA" id="ARBA00009481"/>
    </source>
</evidence>
<proteinExistence type="inferred from homology"/>
<accession>A0A221RWX0</accession>
<evidence type="ECO:0000256" key="3">
    <source>
        <dbReference type="ARBA" id="ARBA00022679"/>
    </source>
</evidence>
<keyword evidence="3 4" id="KW-0808">Transferase</keyword>
<dbReference type="EMBL" id="CP031003">
    <property type="protein sequence ID" value="AXN34867.1"/>
    <property type="molecule type" value="Genomic_DNA"/>
</dbReference>
<comment type="similarity">
    <text evidence="1">Belongs to the glycosyltransferase group 1 family. Glycosyltransferase 4 subfamily.</text>
</comment>
<dbReference type="Pfam" id="PF00534">
    <property type="entry name" value="Glycos_transf_1"/>
    <property type="match status" value="1"/>
</dbReference>
<sequence>MRIYSEFQLILTLFSVAMDGIVVLSTEWATFYQTLTQTPITIIANAVELPKQYKYHSQSKQIITLGRLGERKGTYDILKLAGVIQSRFPDIQFTLYGDGEQGKVQQEIDRLKLTNVRLGGWLALADRNTVIQESLLHLLPTYQEGLPMAILETMAYGIPNLATNVGDIPQVIENHVNGDLVTPGDDAGLVQQLSDFLGSQMRRETYSRNARQTINDCFSLQQYFSRWHQFYQRIMNETEEE</sequence>
<evidence type="ECO:0000313" key="4">
    <source>
        <dbReference type="EMBL" id="AXN34867.1"/>
    </source>
</evidence>
<dbReference type="RefSeq" id="WP_050802270.1">
    <property type="nucleotide sequence ID" value="NZ_OZ061323.1"/>
</dbReference>
<dbReference type="InterPro" id="IPR001296">
    <property type="entry name" value="Glyco_trans_1"/>
</dbReference>
<dbReference type="PANTHER" id="PTHR12526">
    <property type="entry name" value="GLYCOSYLTRANSFERASE"/>
    <property type="match status" value="1"/>
</dbReference>
<keyword evidence="2" id="KW-0328">Glycosyltransferase</keyword>
<evidence type="ECO:0000313" key="5">
    <source>
        <dbReference type="Proteomes" id="UP000257607"/>
    </source>
</evidence>
<reference evidence="4 5" key="1">
    <citation type="submission" date="2018-07" db="EMBL/GenBank/DDBJ databases">
        <title>Lactobacillus curvatus genome sequence.</title>
        <authorList>
            <person name="Prechtl R."/>
        </authorList>
    </citation>
    <scope>NUCLEOTIDE SEQUENCE [LARGE SCALE GENOMIC DNA]</scope>
    <source>
        <strain evidence="4 5">TMW 1.1928</strain>
    </source>
</reference>
<evidence type="ECO:0000256" key="2">
    <source>
        <dbReference type="ARBA" id="ARBA00022676"/>
    </source>
</evidence>
<dbReference type="Gene3D" id="3.40.50.2000">
    <property type="entry name" value="Glycogen Phosphorylase B"/>
    <property type="match status" value="2"/>
</dbReference>
<dbReference type="GO" id="GO:0016757">
    <property type="term" value="F:glycosyltransferase activity"/>
    <property type="evidence" value="ECO:0007669"/>
    <property type="project" value="UniProtKB-KW"/>
</dbReference>
<dbReference type="SUPFAM" id="SSF53756">
    <property type="entry name" value="UDP-Glycosyltransferase/glycogen phosphorylase"/>
    <property type="match status" value="1"/>
</dbReference>
<dbReference type="CDD" id="cd03801">
    <property type="entry name" value="GT4_PimA-like"/>
    <property type="match status" value="1"/>
</dbReference>
<dbReference type="Proteomes" id="UP000257607">
    <property type="component" value="Chromosome"/>
</dbReference>